<evidence type="ECO:0000256" key="2">
    <source>
        <dbReference type="SAM" id="Phobius"/>
    </source>
</evidence>
<dbReference type="AlphaFoldDB" id="A0A5C3FAN3"/>
<feature type="compositionally biased region" description="Basic and acidic residues" evidence="1">
    <location>
        <begin position="399"/>
        <end position="411"/>
    </location>
</feature>
<proteinExistence type="predicted"/>
<reference evidence="3 4" key="1">
    <citation type="submission" date="2018-03" db="EMBL/GenBank/DDBJ databases">
        <authorList>
            <person name="Guldener U."/>
        </authorList>
    </citation>
    <scope>NUCLEOTIDE SEQUENCE [LARGE SCALE GENOMIC DNA]</scope>
    <source>
        <strain evidence="3 4">DAOM196992</strain>
    </source>
</reference>
<feature type="transmembrane region" description="Helical" evidence="2">
    <location>
        <begin position="447"/>
        <end position="467"/>
    </location>
</feature>
<feature type="compositionally biased region" description="Polar residues" evidence="1">
    <location>
        <begin position="653"/>
        <end position="674"/>
    </location>
</feature>
<evidence type="ECO:0000256" key="1">
    <source>
        <dbReference type="SAM" id="MobiDB-lite"/>
    </source>
</evidence>
<feature type="compositionally biased region" description="Basic and acidic residues" evidence="1">
    <location>
        <begin position="428"/>
        <end position="437"/>
    </location>
</feature>
<dbReference type="EMBL" id="OOIP01000022">
    <property type="protein sequence ID" value="SPO40757.1"/>
    <property type="molecule type" value="Genomic_DNA"/>
</dbReference>
<keyword evidence="2" id="KW-0812">Transmembrane</keyword>
<feature type="region of interest" description="Disordered" evidence="1">
    <location>
        <begin position="638"/>
        <end position="717"/>
    </location>
</feature>
<gene>
    <name evidence="3" type="ORF">PSFLO_06239</name>
</gene>
<feature type="region of interest" description="Disordered" evidence="1">
    <location>
        <begin position="307"/>
        <end position="447"/>
    </location>
</feature>
<feature type="compositionally biased region" description="Polar residues" evidence="1">
    <location>
        <begin position="706"/>
        <end position="717"/>
    </location>
</feature>
<feature type="compositionally biased region" description="Polar residues" evidence="1">
    <location>
        <begin position="27"/>
        <end position="37"/>
    </location>
</feature>
<keyword evidence="2" id="KW-1133">Transmembrane helix</keyword>
<keyword evidence="4" id="KW-1185">Reference proteome</keyword>
<feature type="compositionally biased region" description="Basic and acidic residues" evidence="1">
    <location>
        <begin position="1"/>
        <end position="10"/>
    </location>
</feature>
<organism evidence="3 4">
    <name type="scientific">Pseudozyma flocculosa</name>
    <dbReference type="NCBI Taxonomy" id="84751"/>
    <lineage>
        <taxon>Eukaryota</taxon>
        <taxon>Fungi</taxon>
        <taxon>Dikarya</taxon>
        <taxon>Basidiomycota</taxon>
        <taxon>Ustilaginomycotina</taxon>
        <taxon>Ustilaginomycetes</taxon>
        <taxon>Ustilaginales</taxon>
        <taxon>Ustilaginaceae</taxon>
        <taxon>Pseudozyma</taxon>
    </lineage>
</organism>
<feature type="compositionally biased region" description="Low complexity" evidence="1">
    <location>
        <begin position="178"/>
        <end position="196"/>
    </location>
</feature>
<feature type="compositionally biased region" description="Polar residues" evidence="1">
    <location>
        <begin position="134"/>
        <end position="157"/>
    </location>
</feature>
<feature type="transmembrane region" description="Helical" evidence="2">
    <location>
        <begin position="599"/>
        <end position="619"/>
    </location>
</feature>
<protein>
    <submittedName>
        <fullName evidence="3">Uncharacterized protein</fullName>
    </submittedName>
</protein>
<dbReference type="OrthoDB" id="3366722at2759"/>
<evidence type="ECO:0000313" key="3">
    <source>
        <dbReference type="EMBL" id="SPO40757.1"/>
    </source>
</evidence>
<feature type="compositionally biased region" description="Acidic residues" evidence="1">
    <location>
        <begin position="307"/>
        <end position="317"/>
    </location>
</feature>
<accession>A0A5C3FAN3</accession>
<name>A0A5C3FAN3_9BASI</name>
<keyword evidence="2" id="KW-0472">Membrane</keyword>
<dbReference type="Proteomes" id="UP000323386">
    <property type="component" value="Unassembled WGS sequence"/>
</dbReference>
<feature type="compositionally biased region" description="Polar residues" evidence="1">
    <location>
        <begin position="62"/>
        <end position="73"/>
    </location>
</feature>
<feature type="transmembrane region" description="Helical" evidence="2">
    <location>
        <begin position="479"/>
        <end position="503"/>
    </location>
</feature>
<sequence>MSQDVSERPHTGHRRRRTIDHLDLTLPPTQMPATTDIETTDSSPRLLLSPLSPTSVLDSSSIIDHTSGQSPQRSRVRSRAQRPGFPTASSSSQPPRSPSHKIAQRLASPPISPIGSRSGLSRILALHEDDEQPRSSPATRPSARLNSDSILPVSSSGLFAELGRTPTTPDRSHHQRHASASAIASSSNLLSRSTSLRSDRADRYQYGSRHSRHRTIGSSEELPLSAATATPPRDHRDWSARARRWSSSMSRRMSISAINETISSTTSPYLKAGLDELRSIFDVDTIGLGGESRDQYRISAGDLEECSVANDDDDSSADEGSARGHAPLRAFRPGTFQFPRRLDLDDAFDSPQDMSEHSSRSLSRQPTVARPASSAHRHANGARASRTGSGAEAVAPDAEESRGSTEHDKGRTLAPALALPPRQANESRSPRKIDGTSRPKAGLSDSLSSPAITAVGLAAIAIAIVALCSLEVSIHPDAASLPLVAFMLAQPVFAVAGLAGLLLQRRWLMDLSSRLVRAHVLCQVLIALAALRNLSSSAIYHHRAPLTAASALAVDGKLITKLRFSRFDADEDPNPYVPTAFDPATTPHQSNVGSLQDQLTYLAVFVVQAALPLLAALWAQYAVAMRLSSLAVFPVAAGAPQTGKPSADGRPSRQPSTSRRAPSTTLDMPEQQQEAPRELKLAPAPILDFELDPSDLTSRLERVRTDSLQSGTAEPPR</sequence>
<feature type="compositionally biased region" description="Low complexity" evidence="1">
    <location>
        <begin position="40"/>
        <end position="61"/>
    </location>
</feature>
<evidence type="ECO:0000313" key="4">
    <source>
        <dbReference type="Proteomes" id="UP000323386"/>
    </source>
</evidence>
<feature type="compositionally biased region" description="Low complexity" evidence="1">
    <location>
        <begin position="113"/>
        <end position="123"/>
    </location>
</feature>
<feature type="region of interest" description="Disordered" evidence="1">
    <location>
        <begin position="1"/>
        <end position="239"/>
    </location>
</feature>